<evidence type="ECO:0000313" key="4">
    <source>
        <dbReference type="Proteomes" id="UP000236333"/>
    </source>
</evidence>
<comment type="caution">
    <text evidence="3">The sequence shown here is derived from an EMBL/GenBank/DDBJ whole genome shotgun (WGS) entry which is preliminary data.</text>
</comment>
<sequence>MVWKFIRTLKARLKEQSTAKGLDCGTICGKQGAEGEPPAANLSLAKPSATIVASHSGPDNLQRLNLQSADLPASWDNPVDWAYGISVSMYDLGPTGRRNGEPVADCFGILAYPEGAILAVADGVNWGEPPRRAARCAVLGTLQHMHNSLRQHQGDSGLDSNTVFRHLVDSISASQKLILQQFGTLTTLVVSVVLPLKWVRSPGRWAAITMTVGDSAAYVYRSASRTVEEVTAAAHAEGARWVQVGRRKPSAVLKGRGQPQPDEPQLPFLAAQTPAPPTRNLAPPAQHAGPAGQGQGPAAPSSPPRATGPIVLAVAGQQAAPEGGANGQGAAPGGAAGSVGGIGGGGVTIANLLGSGRGADVPAAGPGAGGGLAVGVSGWDSNDR</sequence>
<dbReference type="Gene3D" id="3.60.40.10">
    <property type="entry name" value="PPM-type phosphatase domain"/>
    <property type="match status" value="1"/>
</dbReference>
<dbReference type="InterPro" id="IPR053287">
    <property type="entry name" value="PP2C-like_domain"/>
</dbReference>
<dbReference type="OrthoDB" id="2556847at2759"/>
<dbReference type="PANTHER" id="PTHR21586">
    <property type="entry name" value="TIPA"/>
    <property type="match status" value="1"/>
</dbReference>
<evidence type="ECO:0000259" key="2">
    <source>
        <dbReference type="Pfam" id="PF13672"/>
    </source>
</evidence>
<evidence type="ECO:0000313" key="3">
    <source>
        <dbReference type="EMBL" id="PNH08120.1"/>
    </source>
</evidence>
<dbReference type="Proteomes" id="UP000236333">
    <property type="component" value="Unassembled WGS sequence"/>
</dbReference>
<protein>
    <recommendedName>
        <fullName evidence="2">PPM-type phosphatase domain-containing protein</fullName>
    </recommendedName>
</protein>
<gene>
    <name evidence="3" type="ORF">TSOC_005348</name>
</gene>
<keyword evidence="4" id="KW-1185">Reference proteome</keyword>
<feature type="domain" description="PPM-type phosphatase" evidence="2">
    <location>
        <begin position="93"/>
        <end position="234"/>
    </location>
</feature>
<proteinExistence type="predicted"/>
<dbReference type="Pfam" id="PF13672">
    <property type="entry name" value="PP2C_2"/>
    <property type="match status" value="1"/>
</dbReference>
<accession>A0A2J8A6I5</accession>
<feature type="compositionally biased region" description="Low complexity" evidence="1">
    <location>
        <begin position="282"/>
        <end position="323"/>
    </location>
</feature>
<reference evidence="3 4" key="1">
    <citation type="journal article" date="2017" name="Mol. Biol. Evol.">
        <title>The 4-celled Tetrabaena socialis nuclear genome reveals the essential components for genetic control of cell number at the origin of multicellularity in the volvocine lineage.</title>
        <authorList>
            <person name="Featherston J."/>
            <person name="Arakaki Y."/>
            <person name="Hanschen E.R."/>
            <person name="Ferris P.J."/>
            <person name="Michod R.E."/>
            <person name="Olson B.J.S.C."/>
            <person name="Nozaki H."/>
            <person name="Durand P.M."/>
        </authorList>
    </citation>
    <scope>NUCLEOTIDE SEQUENCE [LARGE SCALE GENOMIC DNA]</scope>
    <source>
        <strain evidence="3 4">NIES-571</strain>
    </source>
</reference>
<organism evidence="3 4">
    <name type="scientific">Tetrabaena socialis</name>
    <dbReference type="NCBI Taxonomy" id="47790"/>
    <lineage>
        <taxon>Eukaryota</taxon>
        <taxon>Viridiplantae</taxon>
        <taxon>Chlorophyta</taxon>
        <taxon>core chlorophytes</taxon>
        <taxon>Chlorophyceae</taxon>
        <taxon>CS clade</taxon>
        <taxon>Chlamydomonadales</taxon>
        <taxon>Tetrabaenaceae</taxon>
        <taxon>Tetrabaena</taxon>
    </lineage>
</organism>
<dbReference type="InterPro" id="IPR001932">
    <property type="entry name" value="PPM-type_phosphatase-like_dom"/>
</dbReference>
<dbReference type="InterPro" id="IPR036457">
    <property type="entry name" value="PPM-type-like_dom_sf"/>
</dbReference>
<evidence type="ECO:0000256" key="1">
    <source>
        <dbReference type="SAM" id="MobiDB-lite"/>
    </source>
</evidence>
<name>A0A2J8A6I5_9CHLO</name>
<feature type="region of interest" description="Disordered" evidence="1">
    <location>
        <begin position="251"/>
        <end position="384"/>
    </location>
</feature>
<dbReference type="EMBL" id="PGGS01000144">
    <property type="protein sequence ID" value="PNH08120.1"/>
    <property type="molecule type" value="Genomic_DNA"/>
</dbReference>
<dbReference type="PANTHER" id="PTHR21586:SF0">
    <property type="entry name" value="PP2C-LIKE DOMAIN-CONTAINING PROTEIN CG9801"/>
    <property type="match status" value="1"/>
</dbReference>
<dbReference type="AlphaFoldDB" id="A0A2J8A6I5"/>
<feature type="compositionally biased region" description="Gly residues" evidence="1">
    <location>
        <begin position="324"/>
        <end position="347"/>
    </location>
</feature>
<dbReference type="SUPFAM" id="SSF81606">
    <property type="entry name" value="PP2C-like"/>
    <property type="match status" value="1"/>
</dbReference>